<dbReference type="EMBL" id="RSCO01000013">
    <property type="protein sequence ID" value="RYM96133.1"/>
    <property type="molecule type" value="Genomic_DNA"/>
</dbReference>
<gene>
    <name evidence="1" type="ORF">PG2011B_0330</name>
</gene>
<name>A0A8B3RKC6_BIFAN</name>
<evidence type="ECO:0000313" key="1">
    <source>
        <dbReference type="EMBL" id="RYM96133.1"/>
    </source>
</evidence>
<reference evidence="1 2" key="1">
    <citation type="journal article" date="2019" name="Appl. Environ. Microbiol.">
        <title>Dissecting the evolutionary development of the Bifidobacterium animalis species through comparative genomics analyses.</title>
        <authorList>
            <person name="Lugli G.A."/>
            <person name="Mancino W."/>
            <person name="Milani C."/>
            <person name="Duranti S."/>
            <person name="Mancabelli L."/>
            <person name="Napoli S."/>
            <person name="Mangifesta M."/>
            <person name="Viappiani A."/>
            <person name="Anzalone R."/>
            <person name="Longhi G."/>
            <person name="van Sinderen D."/>
            <person name="Ventura M."/>
            <person name="Turroni F."/>
        </authorList>
    </citation>
    <scope>NUCLEOTIDE SEQUENCE [LARGE SCALE GENOMIC DNA]</scope>
    <source>
        <strain evidence="1 2">2011B</strain>
    </source>
</reference>
<evidence type="ECO:0000313" key="2">
    <source>
        <dbReference type="Proteomes" id="UP000293613"/>
    </source>
</evidence>
<comment type="caution">
    <text evidence="1">The sequence shown here is derived from an EMBL/GenBank/DDBJ whole genome shotgun (WGS) entry which is preliminary data.</text>
</comment>
<sequence length="181" mass="20015">MAEMRNLLNDPWPNSVVKWASDSPSDLLLRMTDNGQRIYMETTVANRDLYIRTLTANLTGRFVFAVNFAEFGGGASSALMIFERNTWSRLAFKQVSQVGMAAVSFTANNQPIQLRIQCGSLVGQKVIIDHLLLMTQEDWTHMRNLKNSDGTPANIRWFAPPKTAAAGVLSVPALDRGGVLS</sequence>
<proteinExistence type="predicted"/>
<dbReference type="Proteomes" id="UP000293613">
    <property type="component" value="Unassembled WGS sequence"/>
</dbReference>
<organism evidence="1 2">
    <name type="scientific">Bifidobacterium animalis subsp. lactis</name>
    <name type="common">Bifidobacterium lactis</name>
    <dbReference type="NCBI Taxonomy" id="302911"/>
    <lineage>
        <taxon>Bacteria</taxon>
        <taxon>Bacillati</taxon>
        <taxon>Actinomycetota</taxon>
        <taxon>Actinomycetes</taxon>
        <taxon>Bifidobacteriales</taxon>
        <taxon>Bifidobacteriaceae</taxon>
        <taxon>Bifidobacterium</taxon>
    </lineage>
</organism>
<protein>
    <submittedName>
        <fullName evidence="1">Uncharacterized protein</fullName>
    </submittedName>
</protein>
<accession>A0A8B3RKC6</accession>
<dbReference type="AlphaFoldDB" id="A0A8B3RKC6"/>